<reference evidence="2" key="1">
    <citation type="journal article" date="2020" name="Stud. Mycol.">
        <title>101 Dothideomycetes genomes: a test case for predicting lifestyles and emergence of pathogens.</title>
        <authorList>
            <person name="Haridas S."/>
            <person name="Albert R."/>
            <person name="Binder M."/>
            <person name="Bloem J."/>
            <person name="Labutti K."/>
            <person name="Salamov A."/>
            <person name="Andreopoulos B."/>
            <person name="Baker S."/>
            <person name="Barry K."/>
            <person name="Bills G."/>
            <person name="Bluhm B."/>
            <person name="Cannon C."/>
            <person name="Castanera R."/>
            <person name="Culley D."/>
            <person name="Daum C."/>
            <person name="Ezra D."/>
            <person name="Gonzalez J."/>
            <person name="Henrissat B."/>
            <person name="Kuo A."/>
            <person name="Liang C."/>
            <person name="Lipzen A."/>
            <person name="Lutzoni F."/>
            <person name="Magnuson J."/>
            <person name="Mondo S."/>
            <person name="Nolan M."/>
            <person name="Ohm R."/>
            <person name="Pangilinan J."/>
            <person name="Park H.-J."/>
            <person name="Ramirez L."/>
            <person name="Alfaro M."/>
            <person name="Sun H."/>
            <person name="Tritt A."/>
            <person name="Yoshinaga Y."/>
            <person name="Zwiers L.-H."/>
            <person name="Turgeon B."/>
            <person name="Goodwin S."/>
            <person name="Spatafora J."/>
            <person name="Crous P."/>
            <person name="Grigoriev I."/>
        </authorList>
    </citation>
    <scope>NUCLEOTIDE SEQUENCE</scope>
    <source>
        <strain evidence="2">CBS 130266</strain>
    </source>
</reference>
<gene>
    <name evidence="2" type="ORF">EJ08DRAFT_4877</name>
</gene>
<sequence length="210" mass="23315">MVKYMREKYPKETQDLSDRNVLVWRELSIVNIRVKYPEDTNWMFDDAVLEWKGLFDEDETKPYLEPFEDLKPIEPETTNSSGAMPGEAPMESSVVQGQTDSTNEDFNDAYALEASDQSNEPSAGTIQDNQVGGSERNDDAPPSYDSVDSNQENVGHQNEHAASTGGNINEGTAPSPSTPPNQLVLRHRSPPSPNFGPGRSITIFAMCWIC</sequence>
<evidence type="ECO:0000313" key="2">
    <source>
        <dbReference type="EMBL" id="KAF2436856.1"/>
    </source>
</evidence>
<evidence type="ECO:0000256" key="1">
    <source>
        <dbReference type="SAM" id="MobiDB-lite"/>
    </source>
</evidence>
<dbReference type="Proteomes" id="UP000800235">
    <property type="component" value="Unassembled WGS sequence"/>
</dbReference>
<feature type="region of interest" description="Disordered" evidence="1">
    <location>
        <begin position="69"/>
        <end position="198"/>
    </location>
</feature>
<protein>
    <submittedName>
        <fullName evidence="2">Uncharacterized protein</fullName>
    </submittedName>
</protein>
<accession>A0A9P4P5F7</accession>
<name>A0A9P4P5F7_9PEZI</name>
<dbReference type="AlphaFoldDB" id="A0A9P4P5F7"/>
<proteinExistence type="predicted"/>
<comment type="caution">
    <text evidence="2">The sequence shown here is derived from an EMBL/GenBank/DDBJ whole genome shotgun (WGS) entry which is preliminary data.</text>
</comment>
<organism evidence="2 3">
    <name type="scientific">Tothia fuscella</name>
    <dbReference type="NCBI Taxonomy" id="1048955"/>
    <lineage>
        <taxon>Eukaryota</taxon>
        <taxon>Fungi</taxon>
        <taxon>Dikarya</taxon>
        <taxon>Ascomycota</taxon>
        <taxon>Pezizomycotina</taxon>
        <taxon>Dothideomycetes</taxon>
        <taxon>Pleosporomycetidae</taxon>
        <taxon>Venturiales</taxon>
        <taxon>Cylindrosympodiaceae</taxon>
        <taxon>Tothia</taxon>
    </lineage>
</organism>
<dbReference type="EMBL" id="MU007009">
    <property type="protein sequence ID" value="KAF2436856.1"/>
    <property type="molecule type" value="Genomic_DNA"/>
</dbReference>
<evidence type="ECO:0000313" key="3">
    <source>
        <dbReference type="Proteomes" id="UP000800235"/>
    </source>
</evidence>
<feature type="compositionally biased region" description="Polar residues" evidence="1">
    <location>
        <begin position="146"/>
        <end position="175"/>
    </location>
</feature>
<feature type="compositionally biased region" description="Polar residues" evidence="1">
    <location>
        <begin position="115"/>
        <end position="132"/>
    </location>
</feature>
<keyword evidence="3" id="KW-1185">Reference proteome</keyword>